<dbReference type="PaxDb" id="3635-A0A1U8I4T1"/>
<organism evidence="3 4">
    <name type="scientific">Gossypium hirsutum</name>
    <name type="common">Upland cotton</name>
    <name type="synonym">Gossypium mexicanum</name>
    <dbReference type="NCBI Taxonomy" id="3635"/>
    <lineage>
        <taxon>Eukaryota</taxon>
        <taxon>Viridiplantae</taxon>
        <taxon>Streptophyta</taxon>
        <taxon>Embryophyta</taxon>
        <taxon>Tracheophyta</taxon>
        <taxon>Spermatophyta</taxon>
        <taxon>Magnoliopsida</taxon>
        <taxon>eudicotyledons</taxon>
        <taxon>Gunneridae</taxon>
        <taxon>Pentapetalae</taxon>
        <taxon>rosids</taxon>
        <taxon>malvids</taxon>
        <taxon>Malvales</taxon>
        <taxon>Malvaceae</taxon>
        <taxon>Malvoideae</taxon>
        <taxon>Gossypium</taxon>
    </lineage>
</organism>
<evidence type="ECO:0000256" key="1">
    <source>
        <dbReference type="SAM" id="MobiDB-lite"/>
    </source>
</evidence>
<sequence length="199" mass="22351">MSCVPKKSGITVVHSDKDELIPTHIPTEWRVFTDYRKLNAATKKDRFPLPFIDQMLDWLAGKAYYCILDSYSGCMMAIFPAMIEDSLEVFMDDFLVYGKHFDHCADNLHKLKKQLVNAPIVVAPDLSQPFEVMCDANDFAVGAEKGIMPRDGEEVLNNKAPINEVSIERMTRGKDTSVLKDAETSKTKKGKTKADNKGT</sequence>
<dbReference type="InterPro" id="IPR043502">
    <property type="entry name" value="DNA/RNA_pol_sf"/>
</dbReference>
<dbReference type="Pfam" id="PF17919">
    <property type="entry name" value="RT_RNaseH_2"/>
    <property type="match status" value="1"/>
</dbReference>
<reference evidence="4" key="2">
    <citation type="submission" date="2025-08" db="UniProtKB">
        <authorList>
            <consortium name="RefSeq"/>
        </authorList>
    </citation>
    <scope>IDENTIFICATION</scope>
</reference>
<evidence type="ECO:0000313" key="4">
    <source>
        <dbReference type="RefSeq" id="XP_016673235.1"/>
    </source>
</evidence>
<dbReference type="PANTHER" id="PTHR24559:SF444">
    <property type="entry name" value="REVERSE TRANSCRIPTASE DOMAIN-CONTAINING PROTEIN"/>
    <property type="match status" value="1"/>
</dbReference>
<reference evidence="3" key="1">
    <citation type="journal article" date="2020" name="Nat. Genet.">
        <title>Genomic diversifications of five Gossypium allopolyploid species and their impact on cotton improvement.</title>
        <authorList>
            <person name="Chen Z.J."/>
            <person name="Sreedasyam A."/>
            <person name="Ando A."/>
            <person name="Song Q."/>
            <person name="De Santiago L.M."/>
            <person name="Hulse-Kemp A.M."/>
            <person name="Ding M."/>
            <person name="Ye W."/>
            <person name="Kirkbride R.C."/>
            <person name="Jenkins J."/>
            <person name="Plott C."/>
            <person name="Lovell J."/>
            <person name="Lin Y.M."/>
            <person name="Vaughn R."/>
            <person name="Liu B."/>
            <person name="Simpson S."/>
            <person name="Scheffler B.E."/>
            <person name="Wen L."/>
            <person name="Saski C.A."/>
            <person name="Grover C.E."/>
            <person name="Hu G."/>
            <person name="Conover J.L."/>
            <person name="Carlson J.W."/>
            <person name="Shu S."/>
            <person name="Boston L.B."/>
            <person name="Williams M."/>
            <person name="Peterson D.G."/>
            <person name="McGee K."/>
            <person name="Jones D.C."/>
            <person name="Wendel J.F."/>
            <person name="Stelly D.M."/>
            <person name="Grimwood J."/>
            <person name="Schmutz J."/>
        </authorList>
    </citation>
    <scope>NUCLEOTIDE SEQUENCE [LARGE SCALE GENOMIC DNA]</scope>
    <source>
        <strain evidence="3">cv. TM-1</strain>
    </source>
</reference>
<dbReference type="InterPro" id="IPR043128">
    <property type="entry name" value="Rev_trsase/Diguanyl_cyclase"/>
</dbReference>
<evidence type="ECO:0000259" key="2">
    <source>
        <dbReference type="Pfam" id="PF17919"/>
    </source>
</evidence>
<protein>
    <recommendedName>
        <fullName evidence="2">Reverse transcriptase/retrotransposon-derived protein RNase H-like domain-containing protein</fullName>
    </recommendedName>
</protein>
<dbReference type="PANTHER" id="PTHR24559">
    <property type="entry name" value="TRANSPOSON TY3-I GAG-POL POLYPROTEIN"/>
    <property type="match status" value="1"/>
</dbReference>
<dbReference type="InterPro" id="IPR053134">
    <property type="entry name" value="RNA-dir_DNA_polymerase"/>
</dbReference>
<dbReference type="STRING" id="3635.A0A1U8I4T1"/>
<dbReference type="Proteomes" id="UP000818029">
    <property type="component" value="Chromosome D09"/>
</dbReference>
<feature type="domain" description="Reverse transcriptase/retrotransposon-derived protein RNase H-like" evidence="2">
    <location>
        <begin position="103"/>
        <end position="143"/>
    </location>
</feature>
<dbReference type="SUPFAM" id="SSF56672">
    <property type="entry name" value="DNA/RNA polymerases"/>
    <property type="match status" value="1"/>
</dbReference>
<accession>A0A1U8I4T1</accession>
<dbReference type="Gene3D" id="3.30.70.270">
    <property type="match status" value="1"/>
</dbReference>
<dbReference type="AlphaFoldDB" id="A0A1U8I4T1"/>
<evidence type="ECO:0000313" key="3">
    <source>
        <dbReference type="Proteomes" id="UP000818029"/>
    </source>
</evidence>
<gene>
    <name evidence="4" type="primary">LOC107892687</name>
</gene>
<dbReference type="InterPro" id="IPR041577">
    <property type="entry name" value="RT_RNaseH_2"/>
</dbReference>
<keyword evidence="3" id="KW-1185">Reference proteome</keyword>
<dbReference type="RefSeq" id="XP_016673235.1">
    <property type="nucleotide sequence ID" value="XM_016817746.1"/>
</dbReference>
<proteinExistence type="predicted"/>
<dbReference type="GeneID" id="107892687"/>
<dbReference type="KEGG" id="ghi:107892687"/>
<feature type="region of interest" description="Disordered" evidence="1">
    <location>
        <begin position="171"/>
        <end position="199"/>
    </location>
</feature>
<name>A0A1U8I4T1_GOSHI</name>